<name>T1JCZ3_STRMM</name>
<dbReference type="EnsemblMetazoa" id="SMAR011665-RA">
    <property type="protein sequence ID" value="SMAR011665-PA"/>
    <property type="gene ID" value="SMAR011665"/>
</dbReference>
<comment type="similarity">
    <text evidence="2 7">Belongs to the ferroportin (FP) (TC 2.A.100) family. SLC40A subfamily.</text>
</comment>
<dbReference type="Gene3D" id="1.20.1250.20">
    <property type="entry name" value="MFS general substrate transporter like domains"/>
    <property type="match status" value="1"/>
</dbReference>
<feature type="transmembrane region" description="Helical" evidence="7">
    <location>
        <begin position="273"/>
        <end position="297"/>
    </location>
</feature>
<reference evidence="8" key="2">
    <citation type="submission" date="2015-02" db="UniProtKB">
        <authorList>
            <consortium name="EnsemblMetazoa"/>
        </authorList>
    </citation>
    <scope>IDENTIFICATION</scope>
</reference>
<keyword evidence="5 7" id="KW-1133">Transmembrane helix</keyword>
<comment type="function">
    <text evidence="7">May be involved in iron transport and iron homeostasis.</text>
</comment>
<organism evidence="8 9">
    <name type="scientific">Strigamia maritima</name>
    <name type="common">European centipede</name>
    <name type="synonym">Geophilus maritimus</name>
    <dbReference type="NCBI Taxonomy" id="126957"/>
    <lineage>
        <taxon>Eukaryota</taxon>
        <taxon>Metazoa</taxon>
        <taxon>Ecdysozoa</taxon>
        <taxon>Arthropoda</taxon>
        <taxon>Myriapoda</taxon>
        <taxon>Chilopoda</taxon>
        <taxon>Pleurostigmophora</taxon>
        <taxon>Geophilomorpha</taxon>
        <taxon>Linotaeniidae</taxon>
        <taxon>Strigamia</taxon>
    </lineage>
</organism>
<feature type="transmembrane region" description="Helical" evidence="7">
    <location>
        <begin position="20"/>
        <end position="43"/>
    </location>
</feature>
<dbReference type="PANTHER" id="PTHR11660:SF57">
    <property type="entry name" value="SOLUTE CARRIER FAMILY 40 MEMBER"/>
    <property type="match status" value="1"/>
</dbReference>
<feature type="transmembrane region" description="Helical" evidence="7">
    <location>
        <begin position="93"/>
        <end position="113"/>
    </location>
</feature>
<feature type="transmembrane region" description="Helical" evidence="7">
    <location>
        <begin position="55"/>
        <end position="73"/>
    </location>
</feature>
<evidence type="ECO:0000256" key="2">
    <source>
        <dbReference type="ARBA" id="ARBA00006279"/>
    </source>
</evidence>
<evidence type="ECO:0000256" key="1">
    <source>
        <dbReference type="ARBA" id="ARBA00004141"/>
    </source>
</evidence>
<feature type="transmembrane region" description="Helical" evidence="7">
    <location>
        <begin position="244"/>
        <end position="261"/>
    </location>
</feature>
<protein>
    <recommendedName>
        <fullName evidence="7">Solute carrier family 40 member</fullName>
    </recommendedName>
</protein>
<keyword evidence="4 7" id="KW-0812">Transmembrane</keyword>
<dbReference type="Pfam" id="PF06963">
    <property type="entry name" value="FPN1"/>
    <property type="match status" value="1"/>
</dbReference>
<keyword evidence="6 7" id="KW-0472">Membrane</keyword>
<dbReference type="STRING" id="126957.T1JCZ3"/>
<dbReference type="AlphaFoldDB" id="T1JCZ3"/>
<evidence type="ECO:0000313" key="9">
    <source>
        <dbReference type="Proteomes" id="UP000014500"/>
    </source>
</evidence>
<dbReference type="CDD" id="cd17480">
    <property type="entry name" value="MFS_SLC40A1_like"/>
    <property type="match status" value="1"/>
</dbReference>
<dbReference type="PANTHER" id="PTHR11660">
    <property type="entry name" value="SOLUTE CARRIER FAMILY 40 MEMBER"/>
    <property type="match status" value="1"/>
</dbReference>
<keyword evidence="7" id="KW-0406">Ion transport</keyword>
<evidence type="ECO:0000256" key="3">
    <source>
        <dbReference type="ARBA" id="ARBA00022448"/>
    </source>
</evidence>
<dbReference type="InterPro" id="IPR036259">
    <property type="entry name" value="MFS_trans_sf"/>
</dbReference>
<evidence type="ECO:0000256" key="5">
    <source>
        <dbReference type="ARBA" id="ARBA00022989"/>
    </source>
</evidence>
<reference evidence="9" key="1">
    <citation type="submission" date="2011-05" db="EMBL/GenBank/DDBJ databases">
        <authorList>
            <person name="Richards S.R."/>
            <person name="Qu J."/>
            <person name="Jiang H."/>
            <person name="Jhangiani S.N."/>
            <person name="Agravi P."/>
            <person name="Goodspeed R."/>
            <person name="Gross S."/>
            <person name="Mandapat C."/>
            <person name="Jackson L."/>
            <person name="Mathew T."/>
            <person name="Pu L."/>
            <person name="Thornton R."/>
            <person name="Saada N."/>
            <person name="Wilczek-Boney K.B."/>
            <person name="Lee S."/>
            <person name="Kovar C."/>
            <person name="Wu Y."/>
            <person name="Scherer S.E."/>
            <person name="Worley K.C."/>
            <person name="Muzny D.M."/>
            <person name="Gibbs R."/>
        </authorList>
    </citation>
    <scope>NUCLEOTIDE SEQUENCE</scope>
    <source>
        <strain evidence="9">Brora</strain>
    </source>
</reference>
<keyword evidence="3 7" id="KW-0813">Transport</keyword>
<comment type="caution">
    <text evidence="7">Lacks conserved residue(s) required for the propagation of feature annotation.</text>
</comment>
<evidence type="ECO:0000256" key="7">
    <source>
        <dbReference type="RuleBase" id="RU365065"/>
    </source>
</evidence>
<dbReference type="SUPFAM" id="SSF103473">
    <property type="entry name" value="MFS general substrate transporter"/>
    <property type="match status" value="1"/>
</dbReference>
<keyword evidence="9" id="KW-1185">Reference proteome</keyword>
<comment type="subcellular location">
    <subcellularLocation>
        <location evidence="1 7">Membrane</location>
        <topology evidence="1 7">Multi-pass membrane protein</topology>
    </subcellularLocation>
</comment>
<dbReference type="PhylomeDB" id="T1JCZ3"/>
<dbReference type="GO" id="GO:0016020">
    <property type="term" value="C:membrane"/>
    <property type="evidence" value="ECO:0007669"/>
    <property type="project" value="UniProtKB-SubCell"/>
</dbReference>
<dbReference type="HOGENOM" id="CLU_020370_1_1_1"/>
<feature type="transmembrane region" description="Helical" evidence="7">
    <location>
        <begin position="160"/>
        <end position="186"/>
    </location>
</feature>
<dbReference type="EMBL" id="JH432085">
    <property type="status" value="NOT_ANNOTATED_CDS"/>
    <property type="molecule type" value="Genomic_DNA"/>
</dbReference>
<dbReference type="OMA" id="VAMGHVM"/>
<accession>T1JCZ3</accession>
<feature type="transmembrane region" description="Helical" evidence="7">
    <location>
        <begin position="134"/>
        <end position="154"/>
    </location>
</feature>
<dbReference type="InterPro" id="IPR009716">
    <property type="entry name" value="Ferroportin-1"/>
</dbReference>
<sequence length="490" mass="54877">MWSFSVGLYLVMLDKSSLRLTAIYGLTSCISLIIFGAPIGRWIDRTNRLHAARTALLLQNTFVAICASVLVLSSYYEDRIKKMEAIYEELTHWAVICLAVLADLASAASRIIIGKDWIVVISKNSHHLAYMNAMARRIDLTSLICAPIITGQLMTYTSMVITAIFIAVWNLVSMFVEFFLISKLYYSTPALATKKSFKKRVASFASSLSRNAVVQAQIRAEDDNSSNLFASFFNGWKLYFQQNVVFAGLGLACLYMTVLGFDSITQGYANQQGVSAAVLGGISAVGAVVGILGTLVYPRLRDRIGIERTGLYGFFMEVACLTLCIVSVWMPGSPFEAVYWCYDKKTFEMQNSTSVIKEEIKKDESYTSIALLMTGIVTARFGLWMADLTVNQLLQEEVAEEYRGAVNGVQNSINMVMNMLKFILVVSFPCHQTFGYLIIVSFAFICIGWFLYCIYSYKMRGHISPFGKHHFSTSETERRLTDNDNPEQQT</sequence>
<feature type="transmembrane region" description="Helical" evidence="7">
    <location>
        <begin position="309"/>
        <end position="330"/>
    </location>
</feature>
<evidence type="ECO:0000313" key="8">
    <source>
        <dbReference type="EnsemblMetazoa" id="SMAR011665-PA"/>
    </source>
</evidence>
<evidence type="ECO:0000256" key="4">
    <source>
        <dbReference type="ARBA" id="ARBA00022692"/>
    </source>
</evidence>
<dbReference type="Proteomes" id="UP000014500">
    <property type="component" value="Unassembled WGS sequence"/>
</dbReference>
<evidence type="ECO:0000256" key="6">
    <source>
        <dbReference type="ARBA" id="ARBA00023136"/>
    </source>
</evidence>
<proteinExistence type="inferred from homology"/>
<feature type="transmembrane region" description="Helical" evidence="7">
    <location>
        <begin position="434"/>
        <end position="455"/>
    </location>
</feature>
<dbReference type="GO" id="GO:0005381">
    <property type="term" value="F:iron ion transmembrane transporter activity"/>
    <property type="evidence" value="ECO:0007669"/>
    <property type="project" value="UniProtKB-UniRule"/>
</dbReference>
<dbReference type="eggNOG" id="KOG2601">
    <property type="taxonomic scope" value="Eukaryota"/>
</dbReference>